<accession>A0A915JJD7</accession>
<keyword evidence="2" id="KW-0677">Repeat</keyword>
<evidence type="ECO:0000256" key="3">
    <source>
        <dbReference type="ARBA" id="ARBA00022771"/>
    </source>
</evidence>
<keyword evidence="3" id="KW-0863">Zinc-finger</keyword>
<evidence type="ECO:0000256" key="6">
    <source>
        <dbReference type="SAM" id="Phobius"/>
    </source>
</evidence>
<dbReference type="SMART" id="SM00438">
    <property type="entry name" value="ZnF_NFX"/>
    <property type="match status" value="1"/>
</dbReference>
<evidence type="ECO:0000256" key="2">
    <source>
        <dbReference type="ARBA" id="ARBA00022737"/>
    </source>
</evidence>
<protein>
    <submittedName>
        <fullName evidence="9">NF-X1-type domain-containing protein</fullName>
    </submittedName>
</protein>
<feature type="region of interest" description="Disordered" evidence="5">
    <location>
        <begin position="109"/>
        <end position="147"/>
    </location>
</feature>
<evidence type="ECO:0000313" key="9">
    <source>
        <dbReference type="WBParaSite" id="nRc.2.0.1.t26181-RA"/>
    </source>
</evidence>
<feature type="compositionally biased region" description="Basic and acidic residues" evidence="5">
    <location>
        <begin position="109"/>
        <end position="130"/>
    </location>
</feature>
<keyword evidence="4" id="KW-0862">Zinc</keyword>
<organism evidence="8 9">
    <name type="scientific">Romanomermis culicivorax</name>
    <name type="common">Nematode worm</name>
    <dbReference type="NCBI Taxonomy" id="13658"/>
    <lineage>
        <taxon>Eukaryota</taxon>
        <taxon>Metazoa</taxon>
        <taxon>Ecdysozoa</taxon>
        <taxon>Nematoda</taxon>
        <taxon>Enoplea</taxon>
        <taxon>Dorylaimia</taxon>
        <taxon>Mermithida</taxon>
        <taxon>Mermithoidea</taxon>
        <taxon>Mermithidae</taxon>
        <taxon>Romanomermis</taxon>
    </lineage>
</organism>
<evidence type="ECO:0000313" key="8">
    <source>
        <dbReference type="Proteomes" id="UP000887565"/>
    </source>
</evidence>
<dbReference type="OMA" id="CGRILAC"/>
<evidence type="ECO:0000256" key="5">
    <source>
        <dbReference type="SAM" id="MobiDB-lite"/>
    </source>
</evidence>
<dbReference type="AlphaFoldDB" id="A0A915JJD7"/>
<feature type="domain" description="NF-X1-type" evidence="7">
    <location>
        <begin position="44"/>
        <end position="65"/>
    </location>
</feature>
<evidence type="ECO:0000256" key="1">
    <source>
        <dbReference type="ARBA" id="ARBA00022723"/>
    </source>
</evidence>
<keyword evidence="6" id="KW-0472">Membrane</keyword>
<dbReference type="GO" id="GO:0008270">
    <property type="term" value="F:zinc ion binding"/>
    <property type="evidence" value="ECO:0007669"/>
    <property type="project" value="UniProtKB-KW"/>
</dbReference>
<keyword evidence="6" id="KW-1133">Transmembrane helix</keyword>
<keyword evidence="1" id="KW-0479">Metal-binding</keyword>
<keyword evidence="6" id="KW-0812">Transmembrane</keyword>
<dbReference type="WBParaSite" id="nRc.2.0.1.t26181-RA">
    <property type="protein sequence ID" value="nRc.2.0.1.t26181-RA"/>
    <property type="gene ID" value="nRc.2.0.1.g26181"/>
</dbReference>
<dbReference type="GO" id="GO:0005634">
    <property type="term" value="C:nucleus"/>
    <property type="evidence" value="ECO:0007669"/>
    <property type="project" value="InterPro"/>
</dbReference>
<sequence length="188" mass="21718">MVRVFCHCKLNEKLIPCREWCEADLEKRRDLSSCGNQCPKVLPCGHTCTKSCHLGNCSPVESCTKRIQVKCPCGRKTSKTQCYARRKMQNEISCDEECEKLKLEKAKNEKMSNADAGEAKSDNVESRDENQILLTRRKRKKKLRNESEDENSKSFYEKIYHSAYFKYSFVSLALGCCALFVYKLIFVV</sequence>
<reference evidence="9" key="1">
    <citation type="submission" date="2022-11" db="UniProtKB">
        <authorList>
            <consortium name="WormBaseParasite"/>
        </authorList>
    </citation>
    <scope>IDENTIFICATION</scope>
</reference>
<dbReference type="InterPro" id="IPR000967">
    <property type="entry name" value="Znf_NFX1"/>
</dbReference>
<keyword evidence="8" id="KW-1185">Reference proteome</keyword>
<dbReference type="Proteomes" id="UP000887565">
    <property type="component" value="Unplaced"/>
</dbReference>
<evidence type="ECO:0000256" key="4">
    <source>
        <dbReference type="ARBA" id="ARBA00022833"/>
    </source>
</evidence>
<name>A0A915JJD7_ROMCU</name>
<evidence type="ECO:0000259" key="7">
    <source>
        <dbReference type="SMART" id="SM00438"/>
    </source>
</evidence>
<dbReference type="CDD" id="cd06008">
    <property type="entry name" value="NF-X1-zinc-finger"/>
    <property type="match status" value="1"/>
</dbReference>
<feature type="transmembrane region" description="Helical" evidence="6">
    <location>
        <begin position="164"/>
        <end position="185"/>
    </location>
</feature>
<proteinExistence type="predicted"/>